<protein>
    <submittedName>
        <fullName evidence="2">Uncharacterized protein</fullName>
    </submittedName>
</protein>
<proteinExistence type="predicted"/>
<reference evidence="2 3" key="1">
    <citation type="submission" date="2015-05" db="EMBL/GenBank/DDBJ databases">
        <title>A genomic and transcriptomic approach to investigate the blue pigment phenotype in Pseudomonas fluorescens.</title>
        <authorList>
            <person name="Andreani N.A."/>
            <person name="Cardazzo B."/>
        </authorList>
    </citation>
    <scope>NUCLEOTIDE SEQUENCE [LARGE SCALE GENOMIC DNA]</scope>
    <source>
        <strain evidence="2 3">Ps_22</strain>
    </source>
</reference>
<sequence length="74" mass="8043">MFTSWSEQSTPPALSMKSVLEPPPLRPNSTRPSWVMPRLPPSPTTLQRSSLPLTRSASLALSPTSAWLSVLALT</sequence>
<dbReference type="EMBL" id="LCYA01000066">
    <property type="protein sequence ID" value="KWV87788.1"/>
    <property type="molecule type" value="Genomic_DNA"/>
</dbReference>
<feature type="region of interest" description="Disordered" evidence="1">
    <location>
        <begin position="1"/>
        <end position="50"/>
    </location>
</feature>
<evidence type="ECO:0000256" key="1">
    <source>
        <dbReference type="SAM" id="MobiDB-lite"/>
    </source>
</evidence>
<dbReference type="AlphaFoldDB" id="A0A109LHK5"/>
<gene>
    <name evidence="2" type="ORF">PFLmoz3_02482</name>
</gene>
<organism evidence="2 3">
    <name type="scientific">Pseudomonas fluorescens</name>
    <dbReference type="NCBI Taxonomy" id="294"/>
    <lineage>
        <taxon>Bacteria</taxon>
        <taxon>Pseudomonadati</taxon>
        <taxon>Pseudomonadota</taxon>
        <taxon>Gammaproteobacteria</taxon>
        <taxon>Pseudomonadales</taxon>
        <taxon>Pseudomonadaceae</taxon>
        <taxon>Pseudomonas</taxon>
    </lineage>
</organism>
<comment type="caution">
    <text evidence="2">The sequence shown here is derived from an EMBL/GenBank/DDBJ whole genome shotgun (WGS) entry which is preliminary data.</text>
</comment>
<evidence type="ECO:0000313" key="2">
    <source>
        <dbReference type="EMBL" id="KWV87788.1"/>
    </source>
</evidence>
<name>A0A109LHK5_PSEFL</name>
<dbReference type="Proteomes" id="UP000061348">
    <property type="component" value="Unassembled WGS sequence"/>
</dbReference>
<accession>A0A109LHK5</accession>
<evidence type="ECO:0000313" key="3">
    <source>
        <dbReference type="Proteomes" id="UP000061348"/>
    </source>
</evidence>
<feature type="compositionally biased region" description="Polar residues" evidence="1">
    <location>
        <begin position="1"/>
        <end position="12"/>
    </location>
</feature>